<feature type="transmembrane region" description="Helical" evidence="8">
    <location>
        <begin position="247"/>
        <end position="264"/>
    </location>
</feature>
<comment type="similarity">
    <text evidence="2">Belongs to the nucleobase:cation symporter-2 (NCS2) (TC 2.A.40) family. Azg-like subfamily.</text>
</comment>
<feature type="transmembrane region" description="Helical" evidence="8">
    <location>
        <begin position="72"/>
        <end position="91"/>
    </location>
</feature>
<keyword evidence="7 8" id="KW-0472">Membrane</keyword>
<dbReference type="PANTHER" id="PTHR43337:SF1">
    <property type="entry name" value="XANTHINE_URACIL PERMEASE C887.17-RELATED"/>
    <property type="match status" value="1"/>
</dbReference>
<dbReference type="PIRSF" id="PIRSF005353">
    <property type="entry name" value="PbuG"/>
    <property type="match status" value="1"/>
</dbReference>
<feature type="transmembrane region" description="Helical" evidence="8">
    <location>
        <begin position="276"/>
        <end position="302"/>
    </location>
</feature>
<dbReference type="AlphaFoldDB" id="A0A645AFN4"/>
<keyword evidence="6 8" id="KW-1133">Transmembrane helix</keyword>
<evidence type="ECO:0000256" key="7">
    <source>
        <dbReference type="ARBA" id="ARBA00023136"/>
    </source>
</evidence>
<keyword evidence="3" id="KW-0813">Transport</keyword>
<sequence length="469" mass="50115">MYMIKNKKGVSCMKTELRGSNDVSFLERYFKLQENKTTVKTEVMAGITTFLTMAYIIAVNPEFLSATGMDKGAILTSTCIAAGLTTILMGVYANLPFALASGMGLNAFFAFSVVIGMKVPWQVALTAVFVEGIIFIVLSLTKVREMVVNSIPTTLKIAVSAGIGLFIALIGFENAKIVVNDDATLITLGKMADPRAIICMLGVIVIAIMTYKNIKGAILWGILICSVAAWGYALAIGPDVAAKNYGIFVPSGIFAFHGISPIAFKLDFSVLTHSQGIITFLTVMLTFLFVDFFDTVGTLVGVASKANMFDKDGNVIRARQALLSDAIGTTFGAMIGVSTVTTYVESSAGVAEGGRTGLTSVVTGLLFLVAIVFAPIFMSIPSCATAPALIVVGLFMMQNVVQIDFYNYVEAIPAFLTIILMPLTYSIATGLMFGVVSYVILSVLAGKKEKISGTMYVLALLFLLKMIFM</sequence>
<name>A0A645AFN4_9ZZZZ</name>
<feature type="transmembrane region" description="Helical" evidence="8">
    <location>
        <begin position="322"/>
        <end position="344"/>
    </location>
</feature>
<evidence type="ECO:0000256" key="2">
    <source>
        <dbReference type="ARBA" id="ARBA00005697"/>
    </source>
</evidence>
<accession>A0A645AFN4</accession>
<keyword evidence="5 8" id="KW-0812">Transmembrane</keyword>
<dbReference type="GO" id="GO:0005345">
    <property type="term" value="F:purine nucleobase transmembrane transporter activity"/>
    <property type="evidence" value="ECO:0007669"/>
    <property type="project" value="TreeGrafter"/>
</dbReference>
<evidence type="ECO:0000256" key="8">
    <source>
        <dbReference type="SAM" id="Phobius"/>
    </source>
</evidence>
<dbReference type="InterPro" id="IPR045018">
    <property type="entry name" value="Azg-like"/>
</dbReference>
<evidence type="ECO:0000256" key="6">
    <source>
        <dbReference type="ARBA" id="ARBA00022989"/>
    </source>
</evidence>
<evidence type="ECO:0000313" key="9">
    <source>
        <dbReference type="EMBL" id="MPM51990.1"/>
    </source>
</evidence>
<reference evidence="9" key="1">
    <citation type="submission" date="2019-08" db="EMBL/GenBank/DDBJ databases">
        <authorList>
            <person name="Kucharzyk K."/>
            <person name="Murdoch R.W."/>
            <person name="Higgins S."/>
            <person name="Loffler F."/>
        </authorList>
    </citation>
    <scope>NUCLEOTIDE SEQUENCE</scope>
</reference>
<evidence type="ECO:0000256" key="1">
    <source>
        <dbReference type="ARBA" id="ARBA00004651"/>
    </source>
</evidence>
<keyword evidence="4" id="KW-1003">Cell membrane</keyword>
<feature type="transmembrane region" description="Helical" evidence="8">
    <location>
        <begin position="153"/>
        <end position="172"/>
    </location>
</feature>
<protein>
    <submittedName>
        <fullName evidence="9">Guanine/hypoxanthine permease PbuG</fullName>
    </submittedName>
</protein>
<organism evidence="9">
    <name type="scientific">bioreactor metagenome</name>
    <dbReference type="NCBI Taxonomy" id="1076179"/>
    <lineage>
        <taxon>unclassified sequences</taxon>
        <taxon>metagenomes</taxon>
        <taxon>ecological metagenomes</taxon>
    </lineage>
</organism>
<comment type="subcellular location">
    <subcellularLocation>
        <location evidence="1">Cell membrane</location>
        <topology evidence="1">Multi-pass membrane protein</topology>
    </subcellularLocation>
</comment>
<dbReference type="InterPro" id="IPR026033">
    <property type="entry name" value="Azg-like_bact_archaea"/>
</dbReference>
<feature type="transmembrane region" description="Helical" evidence="8">
    <location>
        <begin position="43"/>
        <end position="60"/>
    </location>
</feature>
<feature type="transmembrane region" description="Helical" evidence="8">
    <location>
        <begin position="217"/>
        <end position="235"/>
    </location>
</feature>
<feature type="transmembrane region" description="Helical" evidence="8">
    <location>
        <begin position="451"/>
        <end position="468"/>
    </location>
</feature>
<gene>
    <name evidence="9" type="primary">pbuG_7</name>
    <name evidence="9" type="ORF">SDC9_98743</name>
</gene>
<comment type="caution">
    <text evidence="9">The sequence shown here is derived from an EMBL/GenBank/DDBJ whole genome shotgun (WGS) entry which is preliminary data.</text>
</comment>
<dbReference type="InterPro" id="IPR006043">
    <property type="entry name" value="NCS2"/>
</dbReference>
<feature type="transmembrane region" description="Helical" evidence="8">
    <location>
        <begin position="415"/>
        <end position="444"/>
    </location>
</feature>
<evidence type="ECO:0000256" key="3">
    <source>
        <dbReference type="ARBA" id="ARBA00022448"/>
    </source>
</evidence>
<evidence type="ECO:0000256" key="5">
    <source>
        <dbReference type="ARBA" id="ARBA00022692"/>
    </source>
</evidence>
<evidence type="ECO:0000256" key="4">
    <source>
        <dbReference type="ARBA" id="ARBA00022475"/>
    </source>
</evidence>
<dbReference type="Pfam" id="PF00860">
    <property type="entry name" value="Xan_ur_permease"/>
    <property type="match status" value="1"/>
</dbReference>
<feature type="transmembrane region" description="Helical" evidence="8">
    <location>
        <begin position="192"/>
        <end position="211"/>
    </location>
</feature>
<feature type="transmembrane region" description="Helical" evidence="8">
    <location>
        <begin position="356"/>
        <end position="377"/>
    </location>
</feature>
<proteinExistence type="inferred from homology"/>
<dbReference type="EMBL" id="VSSQ01013664">
    <property type="protein sequence ID" value="MPM51990.1"/>
    <property type="molecule type" value="Genomic_DNA"/>
</dbReference>
<dbReference type="PANTHER" id="PTHR43337">
    <property type="entry name" value="XANTHINE/URACIL PERMEASE C887.17-RELATED"/>
    <property type="match status" value="1"/>
</dbReference>
<dbReference type="GO" id="GO:0005886">
    <property type="term" value="C:plasma membrane"/>
    <property type="evidence" value="ECO:0007669"/>
    <property type="project" value="UniProtKB-SubCell"/>
</dbReference>